<protein>
    <submittedName>
        <fullName evidence="8">Tetratricopeptide-like helical</fullName>
    </submittedName>
</protein>
<evidence type="ECO:0000256" key="2">
    <source>
        <dbReference type="ARBA" id="ARBA00010050"/>
    </source>
</evidence>
<dbReference type="GO" id="GO:0005483">
    <property type="term" value="F:soluble NSF attachment protein activity"/>
    <property type="evidence" value="ECO:0007669"/>
    <property type="project" value="UniProtKB-ARBA"/>
</dbReference>
<dbReference type="GO" id="GO:0031201">
    <property type="term" value="C:SNARE complex"/>
    <property type="evidence" value="ECO:0007669"/>
    <property type="project" value="TreeGrafter"/>
</dbReference>
<reference evidence="8" key="2">
    <citation type="journal article" date="2023" name="IMA Fungus">
        <title>Comparative genomic study of the Penicillium genus elucidates a diverse pangenome and 15 lateral gene transfer events.</title>
        <authorList>
            <person name="Petersen C."/>
            <person name="Sorensen T."/>
            <person name="Nielsen M.R."/>
            <person name="Sondergaard T.E."/>
            <person name="Sorensen J.L."/>
            <person name="Fitzpatrick D.A."/>
            <person name="Frisvad J.C."/>
            <person name="Nielsen K.L."/>
        </authorList>
    </citation>
    <scope>NUCLEOTIDE SEQUENCE</scope>
    <source>
        <strain evidence="8">IBT 26290</strain>
    </source>
</reference>
<dbReference type="GO" id="GO:0005774">
    <property type="term" value="C:vacuolar membrane"/>
    <property type="evidence" value="ECO:0007669"/>
    <property type="project" value="TreeGrafter"/>
</dbReference>
<evidence type="ECO:0000256" key="1">
    <source>
        <dbReference type="ARBA" id="ARBA00004170"/>
    </source>
</evidence>
<keyword evidence="6 7" id="KW-0472">Membrane</keyword>
<dbReference type="AlphaFoldDB" id="A0A9W9LP34"/>
<dbReference type="PRINTS" id="PR00448">
    <property type="entry name" value="NSFATTACHMNT"/>
</dbReference>
<keyword evidence="9" id="KW-1185">Reference proteome</keyword>
<keyword evidence="3 7" id="KW-0813">Transport</keyword>
<dbReference type="CDD" id="cd15832">
    <property type="entry name" value="SNAP"/>
    <property type="match status" value="1"/>
</dbReference>
<dbReference type="OrthoDB" id="9984275at2759"/>
<evidence type="ECO:0000256" key="6">
    <source>
        <dbReference type="ARBA" id="ARBA00023136"/>
    </source>
</evidence>
<proteinExistence type="inferred from homology"/>
<name>A0A9W9LP34_9EURO</name>
<dbReference type="PANTHER" id="PTHR13768:SF8">
    <property type="entry name" value="ALPHA-SOLUBLE NSF ATTACHMENT PROTEIN"/>
    <property type="match status" value="1"/>
</dbReference>
<sequence>MGMNPSRFEGFAIKKTASLVVAARKTSEAKKQSCGRKSDTASDPPIDALINTDPPARTPLHLQTTLVCSLQIITNPSPIMAQDPRALLQKADKALSGASGGFSWFGGRSEKYENAADLYTQAANAFRVQKMSEAPDATTLAGLHDKEAGQAFEKAASVQTKSLNEPDDAANTLQEAFKVYRKSDPEDAARVLTSAINHYVLRGNLRRAATQQQYLAELYEVELGDMKKALEAYEKAAEWFEGDNAEALANKHFLKVADLAALEADYYKSITHYERIARQAITNNLMRWSVKDYFLKGGICHLATKDLVETGRALETYRDIDPSFTSTREHQLLVDLLQAVESGDQEGFADKLFQFDQLSKLDKWKTTLLLRIKNSIEEAEEDFS</sequence>
<reference evidence="8" key="1">
    <citation type="submission" date="2022-11" db="EMBL/GenBank/DDBJ databases">
        <authorList>
            <person name="Petersen C."/>
        </authorList>
    </citation>
    <scope>NUCLEOTIDE SEQUENCE</scope>
    <source>
        <strain evidence="8">IBT 26290</strain>
    </source>
</reference>
<comment type="similarity">
    <text evidence="2 7">Belongs to the SNAP family.</text>
</comment>
<dbReference type="GO" id="GO:0035494">
    <property type="term" value="P:SNARE complex disassembly"/>
    <property type="evidence" value="ECO:0007669"/>
    <property type="project" value="TreeGrafter"/>
</dbReference>
<evidence type="ECO:0000256" key="5">
    <source>
        <dbReference type="ARBA" id="ARBA00022927"/>
    </source>
</evidence>
<dbReference type="SUPFAM" id="SSF48452">
    <property type="entry name" value="TPR-like"/>
    <property type="match status" value="1"/>
</dbReference>
<dbReference type="Gene3D" id="1.25.40.10">
    <property type="entry name" value="Tetratricopeptide repeat domain"/>
    <property type="match status" value="1"/>
</dbReference>
<dbReference type="GeneID" id="81425444"/>
<gene>
    <name evidence="8" type="ORF">N7482_004143</name>
</gene>
<dbReference type="GO" id="GO:0006886">
    <property type="term" value="P:intracellular protein transport"/>
    <property type="evidence" value="ECO:0007669"/>
    <property type="project" value="UniProtKB-UniRule"/>
</dbReference>
<organism evidence="8 9">
    <name type="scientific">Penicillium canariense</name>
    <dbReference type="NCBI Taxonomy" id="189055"/>
    <lineage>
        <taxon>Eukaryota</taxon>
        <taxon>Fungi</taxon>
        <taxon>Dikarya</taxon>
        <taxon>Ascomycota</taxon>
        <taxon>Pezizomycotina</taxon>
        <taxon>Eurotiomycetes</taxon>
        <taxon>Eurotiomycetidae</taxon>
        <taxon>Eurotiales</taxon>
        <taxon>Aspergillaceae</taxon>
        <taxon>Penicillium</taxon>
    </lineage>
</organism>
<accession>A0A9W9LP34</accession>
<comment type="caution">
    <text evidence="8">The sequence shown here is derived from an EMBL/GenBank/DDBJ whole genome shotgun (WGS) entry which is preliminary data.</text>
</comment>
<comment type="subcellular location">
    <subcellularLocation>
        <location evidence="1 7">Membrane</location>
        <topology evidence="1 7">Peripheral membrane protein</topology>
    </subcellularLocation>
</comment>
<dbReference type="InterPro" id="IPR000744">
    <property type="entry name" value="NSF_attach"/>
</dbReference>
<keyword evidence="5 7" id="KW-0653">Protein transport</keyword>
<dbReference type="FunFam" id="1.25.40.10:FF:000049">
    <property type="entry name" value="Alpha-soluble NSF attachment protein-like"/>
    <property type="match status" value="1"/>
</dbReference>
<dbReference type="Pfam" id="PF14938">
    <property type="entry name" value="SNAP"/>
    <property type="match status" value="1"/>
</dbReference>
<dbReference type="RefSeq" id="XP_056545010.1">
    <property type="nucleotide sequence ID" value="XM_056686268.1"/>
</dbReference>
<evidence type="ECO:0000256" key="4">
    <source>
        <dbReference type="ARBA" id="ARBA00022892"/>
    </source>
</evidence>
<evidence type="ECO:0000313" key="8">
    <source>
        <dbReference type="EMBL" id="KAJ5168549.1"/>
    </source>
</evidence>
<comment type="function">
    <text evidence="7">Required for vesicular transport between the endoplasmic reticulum and the Golgi apparatus.</text>
</comment>
<dbReference type="InterPro" id="IPR011990">
    <property type="entry name" value="TPR-like_helical_dom_sf"/>
</dbReference>
<dbReference type="Proteomes" id="UP001149163">
    <property type="component" value="Unassembled WGS sequence"/>
</dbReference>
<dbReference type="PANTHER" id="PTHR13768">
    <property type="entry name" value="SOLUBLE NSF ATTACHMENT PROTEIN SNAP"/>
    <property type="match status" value="1"/>
</dbReference>
<evidence type="ECO:0000313" key="9">
    <source>
        <dbReference type="Proteomes" id="UP001149163"/>
    </source>
</evidence>
<evidence type="ECO:0000256" key="3">
    <source>
        <dbReference type="ARBA" id="ARBA00022448"/>
    </source>
</evidence>
<dbReference type="GO" id="GO:0019905">
    <property type="term" value="F:syntaxin binding"/>
    <property type="evidence" value="ECO:0007669"/>
    <property type="project" value="TreeGrafter"/>
</dbReference>
<dbReference type="EMBL" id="JAPQKN010000002">
    <property type="protein sequence ID" value="KAJ5168549.1"/>
    <property type="molecule type" value="Genomic_DNA"/>
</dbReference>
<evidence type="ECO:0000256" key="7">
    <source>
        <dbReference type="RuleBase" id="RU367013"/>
    </source>
</evidence>
<keyword evidence="4 7" id="KW-0931">ER-Golgi transport</keyword>